<sequence length="186" mass="20352">MGREVPDYRRAAFREYRRVGPPPPAPRVSSWRNAVTPLTIVLPLAVLAVLFPWSALTQDEAETEAAIAPVSATFHRCVAGARTTCVVDGDTIWLHGEKIRIADIDAPEIFGPDCEAERALGMRATERLTAWLNAGAFEVHPHPEGHEEDRYGRKLRVLARGGESAVEMLAAEGVATRWGGAGRSWC</sequence>
<dbReference type="RefSeq" id="WP_115491195.1">
    <property type="nucleotide sequence ID" value="NZ_JACHWW010000001.1"/>
</dbReference>
<dbReference type="PROSITE" id="PS50830">
    <property type="entry name" value="TNASE_3"/>
    <property type="match status" value="1"/>
</dbReference>
<dbReference type="InterPro" id="IPR016071">
    <property type="entry name" value="Staphylococal_nuclease_OB-fold"/>
</dbReference>
<dbReference type="Gene3D" id="2.40.50.90">
    <property type="match status" value="1"/>
</dbReference>
<evidence type="ECO:0000259" key="1">
    <source>
        <dbReference type="PROSITE" id="PS50830"/>
    </source>
</evidence>
<dbReference type="SUPFAM" id="SSF50199">
    <property type="entry name" value="Staphylococcal nuclease"/>
    <property type="match status" value="1"/>
</dbReference>
<name>A0A395LJL4_9SPHN</name>
<protein>
    <submittedName>
        <fullName evidence="2">Thermonuclease family protein</fullName>
    </submittedName>
</protein>
<dbReference type="AlphaFoldDB" id="A0A395LJL4"/>
<dbReference type="InterPro" id="IPR035437">
    <property type="entry name" value="SNase_OB-fold_sf"/>
</dbReference>
<evidence type="ECO:0000313" key="2">
    <source>
        <dbReference type="EMBL" id="RDS76971.1"/>
    </source>
</evidence>
<dbReference type="OrthoDB" id="7469880at2"/>
<dbReference type="Proteomes" id="UP000254101">
    <property type="component" value="Unassembled WGS sequence"/>
</dbReference>
<dbReference type="EMBL" id="QRBB01000001">
    <property type="protein sequence ID" value="RDS76971.1"/>
    <property type="molecule type" value="Genomic_DNA"/>
</dbReference>
<reference evidence="2 3" key="1">
    <citation type="submission" date="2018-07" db="EMBL/GenBank/DDBJ databases">
        <title>Erythrobacter nanhaiensis sp. nov., a novel member of the genus Erythrobacter isolated from the South China Sea.</title>
        <authorList>
            <person name="Chen X."/>
            <person name="Liu J."/>
        </authorList>
    </citation>
    <scope>NUCLEOTIDE SEQUENCE [LARGE SCALE GENOMIC DNA]</scope>
    <source>
        <strain evidence="2 3">S-5</strain>
    </source>
</reference>
<keyword evidence="3" id="KW-1185">Reference proteome</keyword>
<proteinExistence type="predicted"/>
<feature type="domain" description="TNase-like" evidence="1">
    <location>
        <begin position="77"/>
        <end position="175"/>
    </location>
</feature>
<accession>A0A395LJL4</accession>
<organism evidence="2 3">
    <name type="scientific">Alteriqipengyuania lutimaris</name>
    <dbReference type="NCBI Taxonomy" id="1538146"/>
    <lineage>
        <taxon>Bacteria</taxon>
        <taxon>Pseudomonadati</taxon>
        <taxon>Pseudomonadota</taxon>
        <taxon>Alphaproteobacteria</taxon>
        <taxon>Sphingomonadales</taxon>
        <taxon>Erythrobacteraceae</taxon>
        <taxon>Alteriqipengyuania</taxon>
    </lineage>
</organism>
<gene>
    <name evidence="2" type="ORF">DL238_04680</name>
</gene>
<comment type="caution">
    <text evidence="2">The sequence shown here is derived from an EMBL/GenBank/DDBJ whole genome shotgun (WGS) entry which is preliminary data.</text>
</comment>
<evidence type="ECO:0000313" key="3">
    <source>
        <dbReference type="Proteomes" id="UP000254101"/>
    </source>
</evidence>